<organism evidence="1 2">
    <name type="scientific">Rhodopirellula baltica SH28</name>
    <dbReference type="NCBI Taxonomy" id="993517"/>
    <lineage>
        <taxon>Bacteria</taxon>
        <taxon>Pseudomonadati</taxon>
        <taxon>Planctomycetota</taxon>
        <taxon>Planctomycetia</taxon>
        <taxon>Pirellulales</taxon>
        <taxon>Pirellulaceae</taxon>
        <taxon>Rhodopirellula</taxon>
    </lineage>
</organism>
<proteinExistence type="predicted"/>
<gene>
    <name evidence="1" type="ORF">RBSH_03761</name>
</gene>
<sequence>MTGRAHRQRLQRNDLLPGVHPSTIFSLSENDMSDYGTFGDEYYVNMNLSTEMELPQGRESVLHYFEQVQRRYPKMANFYAREKDEYVLEEEKEKDSGSYRWVSVEPKRVNSGMVSPSTYEDACEQHRAVLELVPYELSVSPLDCEALTVMLGFDFVCKGNHNEIVTEAIGIAPGLEKFTQLPYGKLLSNEPVVQFALDEDCKTQCRISFESRTGAFQIRTGEFTEEQLSVYMMVRRYDSLGAKENYADEFTRLSQLCRDLVDEYLIDSVLRPLQTAISIR</sequence>
<name>K5CBW5_RHOBT</name>
<dbReference type="Proteomes" id="UP000007993">
    <property type="component" value="Unassembled WGS sequence"/>
</dbReference>
<evidence type="ECO:0000313" key="2">
    <source>
        <dbReference type="Proteomes" id="UP000007993"/>
    </source>
</evidence>
<dbReference type="EMBL" id="AMCW01000108">
    <property type="protein sequence ID" value="EKK00935.1"/>
    <property type="molecule type" value="Genomic_DNA"/>
</dbReference>
<protein>
    <submittedName>
        <fullName evidence="1">Uncharacterized protein</fullName>
    </submittedName>
</protein>
<accession>K5CBW5</accession>
<comment type="caution">
    <text evidence="1">The sequence shown here is derived from an EMBL/GenBank/DDBJ whole genome shotgun (WGS) entry which is preliminary data.</text>
</comment>
<reference evidence="1 2" key="1">
    <citation type="journal article" date="2013" name="Mar. Genomics">
        <title>Expression of sulfatases in Rhodopirellula baltica and the diversity of sulfatases in the genus Rhodopirellula.</title>
        <authorList>
            <person name="Wegner C.E."/>
            <person name="Richter-Heitmann T."/>
            <person name="Klindworth A."/>
            <person name="Klockow C."/>
            <person name="Richter M."/>
            <person name="Achstetter T."/>
            <person name="Glockner F.O."/>
            <person name="Harder J."/>
        </authorList>
    </citation>
    <scope>NUCLEOTIDE SEQUENCE [LARGE SCALE GENOMIC DNA]</scope>
    <source>
        <strain evidence="1 2">SH28</strain>
    </source>
</reference>
<dbReference type="PATRIC" id="fig|993517.3.peg.4083"/>
<dbReference type="AlphaFoldDB" id="K5CBW5"/>
<evidence type="ECO:0000313" key="1">
    <source>
        <dbReference type="EMBL" id="EKK00935.1"/>
    </source>
</evidence>